<dbReference type="Proteomes" id="UP001183607">
    <property type="component" value="Unassembled WGS sequence"/>
</dbReference>
<dbReference type="AlphaFoldDB" id="A0ABD5E7V0"/>
<reference evidence="4" key="1">
    <citation type="submission" date="2023-07" db="EMBL/GenBank/DDBJ databases">
        <title>30 novel species of actinomycetes from the DSMZ collection.</title>
        <authorList>
            <person name="Nouioui I."/>
        </authorList>
    </citation>
    <scope>NUCLEOTIDE SEQUENCE [LARGE SCALE GENOMIC DNA]</scope>
    <source>
        <strain evidence="4">DSM 41982</strain>
    </source>
</reference>
<feature type="transmembrane region" description="Helical" evidence="2">
    <location>
        <begin position="44"/>
        <end position="62"/>
    </location>
</feature>
<evidence type="ECO:0000256" key="1">
    <source>
        <dbReference type="SAM" id="MobiDB-lite"/>
    </source>
</evidence>
<feature type="transmembrane region" description="Helical" evidence="2">
    <location>
        <begin position="122"/>
        <end position="140"/>
    </location>
</feature>
<proteinExistence type="predicted"/>
<feature type="transmembrane region" description="Helical" evidence="2">
    <location>
        <begin position="329"/>
        <end position="347"/>
    </location>
</feature>
<keyword evidence="2" id="KW-0812">Transmembrane</keyword>
<protein>
    <recommendedName>
        <fullName evidence="5">Integral membrane protein</fullName>
    </recommendedName>
</protein>
<feature type="transmembrane region" description="Helical" evidence="2">
    <location>
        <begin position="422"/>
        <end position="441"/>
    </location>
</feature>
<evidence type="ECO:0000313" key="4">
    <source>
        <dbReference type="Proteomes" id="UP001183607"/>
    </source>
</evidence>
<evidence type="ECO:0000313" key="3">
    <source>
        <dbReference type="EMBL" id="MDT0417479.1"/>
    </source>
</evidence>
<keyword evidence="2" id="KW-1133">Transmembrane helix</keyword>
<feature type="transmembrane region" description="Helical" evidence="2">
    <location>
        <begin position="399"/>
        <end position="416"/>
    </location>
</feature>
<feature type="region of interest" description="Disordered" evidence="1">
    <location>
        <begin position="1"/>
        <end position="35"/>
    </location>
</feature>
<dbReference type="RefSeq" id="WP_093855009.1">
    <property type="nucleotide sequence ID" value="NZ_JAVRER010000028.1"/>
</dbReference>
<sequence>MDSTDARAPQTPVPPPSPPRLHRRRNPPGATATRALGRWRPTPFFVFGGLFWIGVSLLALSVQACCDLGQHAAVVERLRASLLHPHHPAADLPGAGSPYYSPYALAEGVLARLFGLSGWETVRLAAPVNLLVVLLGLNAFVKRFTANRWASTVALLLLVTLWGTEPLAWSGFAGLVSLPVVAGYPSTFALGLALLTWAYAAQLTDPERADPPSRWARGGLGALCGVLLLVHPVSGVAGVLGAAVLVLARVRGGGGALAGEDATPAGDGVRAGRVAPTGDGVRAGDAAPTGDRVRAGKGAAPARDTGPVRSAADRPVHGPVPARATLRAWAAWWPVPLGALLAALAWFPWFDVFALGADSAVLDPTHAALYTDVLARFWLLGLVALPAFGLRLRRDPRDALTWMCAACVAVAAYGWVSGHYTYGRVLGLAVLPAQVAVAVEVTRAGRGRALKGLAVVAAAGTGFVFAQSGAVLPEQWTPPQTRRLPAWHSYAWAASSVRPGEPVLTDQREAVRSLPGFGIDTVAPVWSDPALPEKERRARWRATHSYLSGRAGTARRAEIARRYDIRWLLLSRWQRVPKEAKVLDFSRETGEVLAKLPDRKGSSR</sequence>
<comment type="caution">
    <text evidence="3">The sequence shown here is derived from an EMBL/GenBank/DDBJ whole genome shotgun (WGS) entry which is preliminary data.</text>
</comment>
<feature type="region of interest" description="Disordered" evidence="1">
    <location>
        <begin position="256"/>
        <end position="316"/>
    </location>
</feature>
<accession>A0ABD5E7V0</accession>
<organism evidence="3 4">
    <name type="scientific">Streptomyces evansiae</name>
    <dbReference type="NCBI Taxonomy" id="3075535"/>
    <lineage>
        <taxon>Bacteria</taxon>
        <taxon>Bacillati</taxon>
        <taxon>Actinomycetota</taxon>
        <taxon>Actinomycetes</taxon>
        <taxon>Kitasatosporales</taxon>
        <taxon>Streptomycetaceae</taxon>
        <taxon>Streptomyces</taxon>
    </lineage>
</organism>
<dbReference type="EMBL" id="JAVRER010000028">
    <property type="protein sequence ID" value="MDT0417479.1"/>
    <property type="molecule type" value="Genomic_DNA"/>
</dbReference>
<evidence type="ECO:0000256" key="2">
    <source>
        <dbReference type="SAM" id="Phobius"/>
    </source>
</evidence>
<feature type="transmembrane region" description="Helical" evidence="2">
    <location>
        <begin position="367"/>
        <end position="387"/>
    </location>
</feature>
<evidence type="ECO:0008006" key="5">
    <source>
        <dbReference type="Google" id="ProtNLM"/>
    </source>
</evidence>
<gene>
    <name evidence="3" type="ORF">RM574_18495</name>
</gene>
<feature type="transmembrane region" description="Helical" evidence="2">
    <location>
        <begin position="220"/>
        <end position="248"/>
    </location>
</feature>
<name>A0ABD5E7V0_9ACTN</name>
<feature type="transmembrane region" description="Helical" evidence="2">
    <location>
        <begin position="453"/>
        <end position="472"/>
    </location>
</feature>
<keyword evidence="2" id="KW-0472">Membrane</keyword>